<feature type="transmembrane region" description="Helical" evidence="1">
    <location>
        <begin position="45"/>
        <end position="64"/>
    </location>
</feature>
<protein>
    <submittedName>
        <fullName evidence="2">Cytochrome bd-type quinol oxidase subunit 2</fullName>
    </submittedName>
</protein>
<comment type="caution">
    <text evidence="2">The sequence shown here is derived from an EMBL/GenBank/DDBJ whole genome shotgun (WGS) entry which is preliminary data.</text>
</comment>
<organism evidence="2 3">
    <name type="scientific">Arcicella rosea</name>
    <dbReference type="NCBI Taxonomy" id="502909"/>
    <lineage>
        <taxon>Bacteria</taxon>
        <taxon>Pseudomonadati</taxon>
        <taxon>Bacteroidota</taxon>
        <taxon>Cytophagia</taxon>
        <taxon>Cytophagales</taxon>
        <taxon>Flectobacillaceae</taxon>
        <taxon>Arcicella</taxon>
    </lineage>
</organism>
<proteinExistence type="predicted"/>
<accession>A0A841EKB6</accession>
<dbReference type="Proteomes" id="UP000524404">
    <property type="component" value="Unassembled WGS sequence"/>
</dbReference>
<evidence type="ECO:0000313" key="2">
    <source>
        <dbReference type="EMBL" id="MBB6002644.1"/>
    </source>
</evidence>
<feature type="transmembrane region" description="Helical" evidence="1">
    <location>
        <begin position="84"/>
        <end position="109"/>
    </location>
</feature>
<keyword evidence="3" id="KW-1185">Reference proteome</keyword>
<reference evidence="2 3" key="1">
    <citation type="submission" date="2020-08" db="EMBL/GenBank/DDBJ databases">
        <title>Functional genomics of gut bacteria from endangered species of beetles.</title>
        <authorList>
            <person name="Carlos-Shanley C."/>
        </authorList>
    </citation>
    <scope>NUCLEOTIDE SEQUENCE [LARGE SCALE GENOMIC DNA]</scope>
    <source>
        <strain evidence="2 3">S00070</strain>
    </source>
</reference>
<evidence type="ECO:0000256" key="1">
    <source>
        <dbReference type="SAM" id="Phobius"/>
    </source>
</evidence>
<name>A0A841EKB6_9BACT</name>
<dbReference type="EMBL" id="JACHKT010000007">
    <property type="protein sequence ID" value="MBB6002644.1"/>
    <property type="molecule type" value="Genomic_DNA"/>
</dbReference>
<dbReference type="RefSeq" id="WP_184132075.1">
    <property type="nucleotide sequence ID" value="NZ_JACHKT010000007.1"/>
</dbReference>
<keyword evidence="1" id="KW-1133">Transmembrane helix</keyword>
<feature type="transmembrane region" description="Helical" evidence="1">
    <location>
        <begin position="6"/>
        <end position="24"/>
    </location>
</feature>
<feature type="transmembrane region" description="Helical" evidence="1">
    <location>
        <begin position="121"/>
        <end position="141"/>
    </location>
</feature>
<evidence type="ECO:0000313" key="3">
    <source>
        <dbReference type="Proteomes" id="UP000524404"/>
    </source>
</evidence>
<gene>
    <name evidence="2" type="ORF">HNP25_001296</name>
</gene>
<keyword evidence="1" id="KW-0472">Membrane</keyword>
<dbReference type="AlphaFoldDB" id="A0A841EKB6"/>
<sequence length="153" mass="18065">MQILLFIHSLMRWFVLVSIIYSLFRAFRGLKNQTFFSKTDNAVRHWTATIAHIQLAVGINLYFKSPTVQYFLSNFKEASKNLEFTFFGLIHIFLMSIAIIVLTIGSALAKRRKTDEEKFKTIFVWFSLAFFIIFIAIPWPFSPFAHRVLFRHF</sequence>
<keyword evidence="1" id="KW-0812">Transmembrane</keyword>